<dbReference type="EMBL" id="CP042582">
    <property type="protein sequence ID" value="QEX21576.1"/>
    <property type="molecule type" value="Genomic_DNA"/>
</dbReference>
<name>A0A5J6N3U8_9PROT</name>
<protein>
    <submittedName>
        <fullName evidence="3">Glycosyl transferase</fullName>
    </submittedName>
</protein>
<keyword evidence="3" id="KW-0808">Transferase</keyword>
<accession>A0A5J6N3U8</accession>
<dbReference type="AlphaFoldDB" id="A0A5J6N3U8"/>
<evidence type="ECO:0000259" key="2">
    <source>
        <dbReference type="Pfam" id="PF13439"/>
    </source>
</evidence>
<dbReference type="InterPro" id="IPR001296">
    <property type="entry name" value="Glyco_trans_1"/>
</dbReference>
<dbReference type="PANTHER" id="PTHR45947:SF3">
    <property type="entry name" value="SULFOQUINOVOSYL TRANSFERASE SQD2"/>
    <property type="match status" value="1"/>
</dbReference>
<dbReference type="SUPFAM" id="SSF53756">
    <property type="entry name" value="UDP-Glycosyltransferase/glycogen phosphorylase"/>
    <property type="match status" value="1"/>
</dbReference>
<keyword evidence="4" id="KW-1185">Reference proteome</keyword>
<proteinExistence type="predicted"/>
<evidence type="ECO:0000313" key="3">
    <source>
        <dbReference type="EMBL" id="QEX21576.1"/>
    </source>
</evidence>
<dbReference type="PANTHER" id="PTHR45947">
    <property type="entry name" value="SULFOQUINOVOSYL TRANSFERASE SQD2"/>
    <property type="match status" value="1"/>
</dbReference>
<dbReference type="OrthoDB" id="9802525at2"/>
<dbReference type="RefSeq" id="WP_151116199.1">
    <property type="nucleotide sequence ID" value="NZ_CP042582.1"/>
</dbReference>
<dbReference type="Pfam" id="PF00534">
    <property type="entry name" value="Glycos_transf_1"/>
    <property type="match status" value="1"/>
</dbReference>
<dbReference type="Pfam" id="PF13439">
    <property type="entry name" value="Glyco_transf_4"/>
    <property type="match status" value="1"/>
</dbReference>
<dbReference type="Proteomes" id="UP000325797">
    <property type="component" value="Chromosome"/>
</dbReference>
<dbReference type="InterPro" id="IPR050194">
    <property type="entry name" value="Glycosyltransferase_grp1"/>
</dbReference>
<gene>
    <name evidence="3" type="ORF">FRZ61_15050</name>
</gene>
<dbReference type="InterPro" id="IPR028098">
    <property type="entry name" value="Glyco_trans_4-like_N"/>
</dbReference>
<evidence type="ECO:0000259" key="1">
    <source>
        <dbReference type="Pfam" id="PF00534"/>
    </source>
</evidence>
<dbReference type="GO" id="GO:0016758">
    <property type="term" value="F:hexosyltransferase activity"/>
    <property type="evidence" value="ECO:0007669"/>
    <property type="project" value="TreeGrafter"/>
</dbReference>
<dbReference type="Gene3D" id="3.40.50.2000">
    <property type="entry name" value="Glycogen Phosphorylase B"/>
    <property type="match status" value="2"/>
</dbReference>
<reference evidence="3 4" key="1">
    <citation type="submission" date="2019-08" db="EMBL/GenBank/DDBJ databases">
        <title>Hyperibacter terrae gen. nov., sp. nov. and Hyperibacter viscosus sp. nov., two new members in the family Rhodospirillaceae isolated from the rhizosphere of Hypericum perforatum.</title>
        <authorList>
            <person name="Noviana Z."/>
        </authorList>
    </citation>
    <scope>NUCLEOTIDE SEQUENCE [LARGE SCALE GENOMIC DNA]</scope>
    <source>
        <strain evidence="3 4">R5959</strain>
    </source>
</reference>
<evidence type="ECO:0000313" key="4">
    <source>
        <dbReference type="Proteomes" id="UP000325797"/>
    </source>
</evidence>
<feature type="domain" description="Glycosyltransferase subfamily 4-like N-terminal" evidence="2">
    <location>
        <begin position="80"/>
        <end position="221"/>
    </location>
</feature>
<organism evidence="3 4">
    <name type="scientific">Hypericibacter adhaerens</name>
    <dbReference type="NCBI Taxonomy" id="2602016"/>
    <lineage>
        <taxon>Bacteria</taxon>
        <taxon>Pseudomonadati</taxon>
        <taxon>Pseudomonadota</taxon>
        <taxon>Alphaproteobacteria</taxon>
        <taxon>Rhodospirillales</taxon>
        <taxon>Dongiaceae</taxon>
        <taxon>Hypericibacter</taxon>
    </lineage>
</organism>
<feature type="domain" description="Glycosyl transferase family 1" evidence="1">
    <location>
        <begin position="236"/>
        <end position="396"/>
    </location>
</feature>
<dbReference type="KEGG" id="hadh:FRZ61_15050"/>
<sequence>MTEIAQNHRPLKVDVMVTLERDELAGGHVKCWERFAEAAVALPEELDLTLHFLAERDGVERLAGNVRFRNHAAALGTRDLRFIRHGGGHTDLARFHRGLMHSLAGSDVVHATEFFSFGRTAIAYAERSGCGLVASIHTDVPRFTRVYAAEVIRRLAGKWGACFLNEYLRLPERISRFIDAGIDRCLARCDRVLVSKREDRDRLVPVLSPARISMLRRGIDRDGFSPVHRDRARLAHAFGIPPERPVLLFVGRIDSTKSALVMAEAAHRLLGEGVDLQVVAVGEGEDRGPIGELLGDRATLPGALPQKELAWLYASADLFVFPSMTEVSPNVVLEAKASGLPVVVAAQHGGGQFVARPGFDGVVLDSQDPSLWAEAITPLLRSPEARFAMSGHARRWAETAWPGWRDVLIEDLIPAWRKAAAKAA</sequence>